<evidence type="ECO:0000313" key="3">
    <source>
        <dbReference type="Proteomes" id="UP000008237"/>
    </source>
</evidence>
<evidence type="ECO:0000313" key="2">
    <source>
        <dbReference type="EMBL" id="EFN76450.1"/>
    </source>
</evidence>
<dbReference type="AlphaFoldDB" id="E2C6J1"/>
<organism evidence="3">
    <name type="scientific">Harpegnathos saltator</name>
    <name type="common">Jerdon's jumping ant</name>
    <dbReference type="NCBI Taxonomy" id="610380"/>
    <lineage>
        <taxon>Eukaryota</taxon>
        <taxon>Metazoa</taxon>
        <taxon>Ecdysozoa</taxon>
        <taxon>Arthropoda</taxon>
        <taxon>Hexapoda</taxon>
        <taxon>Insecta</taxon>
        <taxon>Pterygota</taxon>
        <taxon>Neoptera</taxon>
        <taxon>Endopterygota</taxon>
        <taxon>Hymenoptera</taxon>
        <taxon>Apocrita</taxon>
        <taxon>Aculeata</taxon>
        <taxon>Formicoidea</taxon>
        <taxon>Formicidae</taxon>
        <taxon>Ponerinae</taxon>
        <taxon>Ponerini</taxon>
        <taxon>Harpegnathos</taxon>
    </lineage>
</organism>
<keyword evidence="3" id="KW-1185">Reference proteome</keyword>
<evidence type="ECO:0000256" key="1">
    <source>
        <dbReference type="SAM" id="MobiDB-lite"/>
    </source>
</evidence>
<dbReference type="Proteomes" id="UP000008237">
    <property type="component" value="Unassembled WGS sequence"/>
</dbReference>
<accession>E2C6J1</accession>
<dbReference type="InParanoid" id="E2C6J1"/>
<dbReference type="EMBL" id="GL453159">
    <property type="protein sequence ID" value="EFN76450.1"/>
    <property type="molecule type" value="Genomic_DNA"/>
</dbReference>
<protein>
    <submittedName>
        <fullName evidence="2">Uncharacterized protein</fullName>
    </submittedName>
</protein>
<name>E2C6J1_HARSA</name>
<reference evidence="2 3" key="1">
    <citation type="journal article" date="2010" name="Science">
        <title>Genomic comparison of the ants Camponotus floridanus and Harpegnathos saltator.</title>
        <authorList>
            <person name="Bonasio R."/>
            <person name="Zhang G."/>
            <person name="Ye C."/>
            <person name="Mutti N.S."/>
            <person name="Fang X."/>
            <person name="Qin N."/>
            <person name="Donahue G."/>
            <person name="Yang P."/>
            <person name="Li Q."/>
            <person name="Li C."/>
            <person name="Zhang P."/>
            <person name="Huang Z."/>
            <person name="Berger S.L."/>
            <person name="Reinberg D."/>
            <person name="Wang J."/>
            <person name="Liebig J."/>
        </authorList>
    </citation>
    <scope>NUCLEOTIDE SEQUENCE [LARGE SCALE GENOMIC DNA]</scope>
    <source>
        <strain evidence="2 3">R22 G/1</strain>
    </source>
</reference>
<feature type="region of interest" description="Disordered" evidence="1">
    <location>
        <begin position="1"/>
        <end position="53"/>
    </location>
</feature>
<proteinExistence type="predicted"/>
<gene>
    <name evidence="2" type="ORF">EAI_09076</name>
</gene>
<feature type="compositionally biased region" description="Acidic residues" evidence="1">
    <location>
        <begin position="1"/>
        <end position="12"/>
    </location>
</feature>
<feature type="compositionally biased region" description="Basic residues" evidence="1">
    <location>
        <begin position="15"/>
        <end position="53"/>
    </location>
</feature>
<sequence length="118" mass="14457">MIQKEEEEEEEEEKKKKKKKRKKKKKKKEKKKKEKEKEKKKKKKKKKRKKKKQRKVLVLFLEFCSRYFQVRQKLDLWNDEDRFQTAPIANFQASFGLKVTLACGQLRGQLPILFLKLC</sequence>